<evidence type="ECO:0000313" key="1">
    <source>
        <dbReference type="EMBL" id="RNA05096.1"/>
    </source>
</evidence>
<accession>A0A3M7Q0V7</accession>
<dbReference type="EMBL" id="REGN01007856">
    <property type="protein sequence ID" value="RNA05096.1"/>
    <property type="molecule type" value="Genomic_DNA"/>
</dbReference>
<keyword evidence="2" id="KW-1185">Reference proteome</keyword>
<proteinExistence type="predicted"/>
<dbReference type="AlphaFoldDB" id="A0A3M7Q0V7"/>
<reference evidence="1 2" key="1">
    <citation type="journal article" date="2018" name="Sci. Rep.">
        <title>Genomic signatures of local adaptation to the degree of environmental predictability in rotifers.</title>
        <authorList>
            <person name="Franch-Gras L."/>
            <person name="Hahn C."/>
            <person name="Garcia-Roger E.M."/>
            <person name="Carmona M.J."/>
            <person name="Serra M."/>
            <person name="Gomez A."/>
        </authorList>
    </citation>
    <scope>NUCLEOTIDE SEQUENCE [LARGE SCALE GENOMIC DNA]</scope>
    <source>
        <strain evidence="1">HYR1</strain>
    </source>
</reference>
<evidence type="ECO:0000313" key="2">
    <source>
        <dbReference type="Proteomes" id="UP000276133"/>
    </source>
</evidence>
<dbReference type="Proteomes" id="UP000276133">
    <property type="component" value="Unassembled WGS sequence"/>
</dbReference>
<protein>
    <submittedName>
        <fullName evidence="1">Uncharacterized protein</fullName>
    </submittedName>
</protein>
<comment type="caution">
    <text evidence="1">The sequence shown here is derived from an EMBL/GenBank/DDBJ whole genome shotgun (WGS) entry which is preliminary data.</text>
</comment>
<organism evidence="1 2">
    <name type="scientific">Brachionus plicatilis</name>
    <name type="common">Marine rotifer</name>
    <name type="synonym">Brachionus muelleri</name>
    <dbReference type="NCBI Taxonomy" id="10195"/>
    <lineage>
        <taxon>Eukaryota</taxon>
        <taxon>Metazoa</taxon>
        <taxon>Spiralia</taxon>
        <taxon>Gnathifera</taxon>
        <taxon>Rotifera</taxon>
        <taxon>Eurotatoria</taxon>
        <taxon>Monogononta</taxon>
        <taxon>Pseudotrocha</taxon>
        <taxon>Ploima</taxon>
        <taxon>Brachionidae</taxon>
        <taxon>Brachionus</taxon>
    </lineage>
</organism>
<sequence length="73" mass="8076">MRQVKMQVGKKVNKNVMNIELNLVVWCSTGLFLSATMNPVWSAHIHSLSTHSPGLLAAHSWCMCSSSGKNIQH</sequence>
<name>A0A3M7Q0V7_BRAPC</name>
<gene>
    <name evidence="1" type="ORF">BpHYR1_005650</name>
</gene>